<evidence type="ECO:0000313" key="5">
    <source>
        <dbReference type="Proteomes" id="UP000182062"/>
    </source>
</evidence>
<dbReference type="Proteomes" id="UP000182062">
    <property type="component" value="Unassembled WGS sequence"/>
</dbReference>
<dbReference type="PANTHER" id="PTHR12304:SF4">
    <property type="entry name" value="URIDINE NUCLEOSIDASE"/>
    <property type="match status" value="1"/>
</dbReference>
<protein>
    <submittedName>
        <fullName evidence="4">Nucleoside hydrolase</fullName>
    </submittedName>
</protein>
<dbReference type="InterPro" id="IPR023186">
    <property type="entry name" value="IUNH"/>
</dbReference>
<dbReference type="EMBL" id="MINN01000161">
    <property type="protein sequence ID" value="OIU66395.1"/>
    <property type="molecule type" value="Genomic_DNA"/>
</dbReference>
<dbReference type="GO" id="GO:0005829">
    <property type="term" value="C:cytosol"/>
    <property type="evidence" value="ECO:0007669"/>
    <property type="project" value="TreeGrafter"/>
</dbReference>
<evidence type="ECO:0000256" key="2">
    <source>
        <dbReference type="ARBA" id="ARBA00023295"/>
    </source>
</evidence>
<comment type="caution">
    <text evidence="4">The sequence shown here is derived from an EMBL/GenBank/DDBJ whole genome shotgun (WGS) entry which is preliminary data.</text>
</comment>
<accession>A0A1J6WDQ6</accession>
<organism evidence="4 5">
    <name type="scientific">Rossellomorea aquimaris</name>
    <dbReference type="NCBI Taxonomy" id="189382"/>
    <lineage>
        <taxon>Bacteria</taxon>
        <taxon>Bacillati</taxon>
        <taxon>Bacillota</taxon>
        <taxon>Bacilli</taxon>
        <taxon>Bacillales</taxon>
        <taxon>Bacillaceae</taxon>
        <taxon>Rossellomorea</taxon>
    </lineage>
</organism>
<dbReference type="Pfam" id="PF01156">
    <property type="entry name" value="IU_nuc_hydro"/>
    <property type="match status" value="1"/>
</dbReference>
<evidence type="ECO:0000313" key="4">
    <source>
        <dbReference type="EMBL" id="OIU66395.1"/>
    </source>
</evidence>
<dbReference type="InterPro" id="IPR001910">
    <property type="entry name" value="Inosine/uridine_hydrolase_dom"/>
</dbReference>
<keyword evidence="2" id="KW-0326">Glycosidase</keyword>
<dbReference type="SUPFAM" id="SSF53590">
    <property type="entry name" value="Nucleoside hydrolase"/>
    <property type="match status" value="1"/>
</dbReference>
<dbReference type="AlphaFoldDB" id="A0A1J6WDQ6"/>
<keyword evidence="1 4" id="KW-0378">Hydrolase</keyword>
<dbReference type="CDD" id="cd00455">
    <property type="entry name" value="nuc_hydro"/>
    <property type="match status" value="1"/>
</dbReference>
<proteinExistence type="predicted"/>
<keyword evidence="5" id="KW-1185">Reference proteome</keyword>
<evidence type="ECO:0000256" key="1">
    <source>
        <dbReference type="ARBA" id="ARBA00022801"/>
    </source>
</evidence>
<feature type="domain" description="Inosine/uridine-preferring nucleoside hydrolase" evidence="3">
    <location>
        <begin position="4"/>
        <end position="306"/>
    </location>
</feature>
<gene>
    <name evidence="4" type="ORF">BHE18_16260</name>
</gene>
<dbReference type="GO" id="GO:0008477">
    <property type="term" value="F:purine nucleosidase activity"/>
    <property type="evidence" value="ECO:0007669"/>
    <property type="project" value="TreeGrafter"/>
</dbReference>
<dbReference type="PANTHER" id="PTHR12304">
    <property type="entry name" value="INOSINE-URIDINE PREFERRING NUCLEOSIDE HYDROLASE"/>
    <property type="match status" value="1"/>
</dbReference>
<dbReference type="RefSeq" id="WP_071620670.1">
    <property type="nucleotide sequence ID" value="NZ_MINN01000161.1"/>
</dbReference>
<dbReference type="InterPro" id="IPR036452">
    <property type="entry name" value="Ribo_hydro-like"/>
</dbReference>
<dbReference type="OrthoDB" id="9797882at2"/>
<reference evidence="4 5" key="1">
    <citation type="submission" date="2016-09" db="EMBL/GenBank/DDBJ databases">
        <title>Bacillus aquimaris SAMM genome sequence reveals colonization and biosurfactant production capacities.</title>
        <authorList>
            <person name="Waghmode S.R."/>
            <person name="Suryavanshi M.V."/>
        </authorList>
    </citation>
    <scope>NUCLEOTIDE SEQUENCE [LARGE SCALE GENOMIC DNA]</scope>
    <source>
        <strain evidence="4 5">SAMM</strain>
    </source>
</reference>
<sequence>MKKIILFADTGIDDSIALIYALKNPDIDLKAVVAGYGNIDRDKSARNAAYLLKLAGRMEIPVILGSTRPLSGEVPVFFPEIHGEEGLGPISPPMSAEPFARRTNFTKLFQVIKQNPDDITLVNVGRCTSLAMAWYLSPGVMKLVKETYLMGGAFLEPGNVTEVAEANFYGDPQAADFVCRNAPNLTIIPLNVTRDALLTPALIDFIDTRADTPLQNLIKPILDFYYNAYQELEPGIAGTPQHDVSALVAAAEIPGMFSYVKKRVKVEDEDGYAEGLSMADFRPGTPECTGTGCARIASTLDIERFTAHLLDILTRE</sequence>
<dbReference type="Gene3D" id="3.90.245.10">
    <property type="entry name" value="Ribonucleoside hydrolase-like"/>
    <property type="match status" value="1"/>
</dbReference>
<evidence type="ECO:0000259" key="3">
    <source>
        <dbReference type="Pfam" id="PF01156"/>
    </source>
</evidence>
<dbReference type="GO" id="GO:0006152">
    <property type="term" value="P:purine nucleoside catabolic process"/>
    <property type="evidence" value="ECO:0007669"/>
    <property type="project" value="TreeGrafter"/>
</dbReference>
<name>A0A1J6WDQ6_9BACI</name>